<reference evidence="2" key="2">
    <citation type="submission" date="2015-01" db="EMBL/GenBank/DDBJ databases">
        <title>Evolutionary Origins and Diversification of the Mycorrhizal Mutualists.</title>
        <authorList>
            <consortium name="DOE Joint Genome Institute"/>
            <consortium name="Mycorrhizal Genomics Consortium"/>
            <person name="Kohler A."/>
            <person name="Kuo A."/>
            <person name="Nagy L.G."/>
            <person name="Floudas D."/>
            <person name="Copeland A."/>
            <person name="Barry K.W."/>
            <person name="Cichocki N."/>
            <person name="Veneault-Fourrey C."/>
            <person name="LaButti K."/>
            <person name="Lindquist E.A."/>
            <person name="Lipzen A."/>
            <person name="Lundell T."/>
            <person name="Morin E."/>
            <person name="Murat C."/>
            <person name="Riley R."/>
            <person name="Ohm R."/>
            <person name="Sun H."/>
            <person name="Tunlid A."/>
            <person name="Henrissat B."/>
            <person name="Grigoriev I.V."/>
            <person name="Hibbett D.S."/>
            <person name="Martin F."/>
        </authorList>
    </citation>
    <scope>NUCLEOTIDE SEQUENCE [LARGE SCALE GENOMIC DNA]</scope>
    <source>
        <strain evidence="2">h7</strain>
    </source>
</reference>
<evidence type="ECO:0000313" key="2">
    <source>
        <dbReference type="Proteomes" id="UP000053424"/>
    </source>
</evidence>
<dbReference type="AlphaFoldDB" id="A0A0C3CCF2"/>
<protein>
    <submittedName>
        <fullName evidence="1">Uncharacterized protein</fullName>
    </submittedName>
</protein>
<name>A0A0C3CCF2_HEBCY</name>
<dbReference type="Proteomes" id="UP000053424">
    <property type="component" value="Unassembled WGS sequence"/>
</dbReference>
<reference evidence="1 2" key="1">
    <citation type="submission" date="2014-04" db="EMBL/GenBank/DDBJ databases">
        <authorList>
            <consortium name="DOE Joint Genome Institute"/>
            <person name="Kuo A."/>
            <person name="Gay G."/>
            <person name="Dore J."/>
            <person name="Kohler A."/>
            <person name="Nagy L.G."/>
            <person name="Floudas D."/>
            <person name="Copeland A."/>
            <person name="Barry K.W."/>
            <person name="Cichocki N."/>
            <person name="Veneault-Fourrey C."/>
            <person name="LaButti K."/>
            <person name="Lindquist E.A."/>
            <person name="Lipzen A."/>
            <person name="Lundell T."/>
            <person name="Morin E."/>
            <person name="Murat C."/>
            <person name="Sun H."/>
            <person name="Tunlid A."/>
            <person name="Henrissat B."/>
            <person name="Grigoriev I.V."/>
            <person name="Hibbett D.S."/>
            <person name="Martin F."/>
            <person name="Nordberg H.P."/>
            <person name="Cantor M.N."/>
            <person name="Hua S.X."/>
        </authorList>
    </citation>
    <scope>NUCLEOTIDE SEQUENCE [LARGE SCALE GENOMIC DNA]</scope>
    <source>
        <strain evidence="2">h7</strain>
    </source>
</reference>
<proteinExistence type="predicted"/>
<organism evidence="1 2">
    <name type="scientific">Hebeloma cylindrosporum</name>
    <dbReference type="NCBI Taxonomy" id="76867"/>
    <lineage>
        <taxon>Eukaryota</taxon>
        <taxon>Fungi</taxon>
        <taxon>Dikarya</taxon>
        <taxon>Basidiomycota</taxon>
        <taxon>Agaricomycotina</taxon>
        <taxon>Agaricomycetes</taxon>
        <taxon>Agaricomycetidae</taxon>
        <taxon>Agaricales</taxon>
        <taxon>Agaricineae</taxon>
        <taxon>Hymenogastraceae</taxon>
        <taxon>Hebeloma</taxon>
    </lineage>
</organism>
<keyword evidence="2" id="KW-1185">Reference proteome</keyword>
<accession>A0A0C3CCF2</accession>
<evidence type="ECO:0000313" key="1">
    <source>
        <dbReference type="EMBL" id="KIM41291.1"/>
    </source>
</evidence>
<dbReference type="HOGENOM" id="CLU_2542812_0_0_1"/>
<sequence length="83" mass="9550">MPIVLKRARFPSREPYPRVGLLARILSRFLKLPDPEENHSRLFLMELSSLLSSIIQGLFVWSSDFTTSRVKRVPIYSSSSRDG</sequence>
<gene>
    <name evidence="1" type="ORF">M413DRAFT_445325</name>
</gene>
<dbReference type="EMBL" id="KN831780">
    <property type="protein sequence ID" value="KIM41291.1"/>
    <property type="molecule type" value="Genomic_DNA"/>
</dbReference>